<dbReference type="InterPro" id="IPR013106">
    <property type="entry name" value="Ig_V-set"/>
</dbReference>
<name>A0ABQ9CLC7_9PASS</name>
<dbReference type="Gene3D" id="2.60.40.10">
    <property type="entry name" value="Immunoglobulins"/>
    <property type="match status" value="1"/>
</dbReference>
<dbReference type="InterPro" id="IPR003599">
    <property type="entry name" value="Ig_sub"/>
</dbReference>
<dbReference type="InterPro" id="IPR036179">
    <property type="entry name" value="Ig-like_dom_sf"/>
</dbReference>
<protein>
    <recommendedName>
        <fullName evidence="3">Ig-like domain-containing protein</fullName>
    </recommendedName>
</protein>
<dbReference type="InterPro" id="IPR007110">
    <property type="entry name" value="Ig-like_dom"/>
</dbReference>
<dbReference type="EMBL" id="WHWB01034757">
    <property type="protein sequence ID" value="KAJ7404665.1"/>
    <property type="molecule type" value="Genomic_DNA"/>
</dbReference>
<accession>A0ABQ9CLC7</accession>
<dbReference type="InterPro" id="IPR013783">
    <property type="entry name" value="Ig-like_fold"/>
</dbReference>
<gene>
    <name evidence="4" type="ORF">WISP_144061</name>
</gene>
<comment type="caution">
    <text evidence="4">The sequence shown here is derived from an EMBL/GenBank/DDBJ whole genome shotgun (WGS) entry which is preliminary data.</text>
</comment>
<dbReference type="SMART" id="SM00409">
    <property type="entry name" value="IG"/>
    <property type="match status" value="1"/>
</dbReference>
<evidence type="ECO:0000313" key="4">
    <source>
        <dbReference type="EMBL" id="KAJ7404665.1"/>
    </source>
</evidence>
<dbReference type="PROSITE" id="PS50835">
    <property type="entry name" value="IG_LIKE"/>
    <property type="match status" value="1"/>
</dbReference>
<dbReference type="Pfam" id="PF07686">
    <property type="entry name" value="V-set"/>
    <property type="match status" value="1"/>
</dbReference>
<feature type="transmembrane region" description="Helical" evidence="2">
    <location>
        <begin position="265"/>
        <end position="288"/>
    </location>
</feature>
<organism evidence="4 5">
    <name type="scientific">Willisornis vidua</name>
    <name type="common">Xingu scale-backed antbird</name>
    <dbReference type="NCBI Taxonomy" id="1566151"/>
    <lineage>
        <taxon>Eukaryota</taxon>
        <taxon>Metazoa</taxon>
        <taxon>Chordata</taxon>
        <taxon>Craniata</taxon>
        <taxon>Vertebrata</taxon>
        <taxon>Euteleostomi</taxon>
        <taxon>Archelosauria</taxon>
        <taxon>Archosauria</taxon>
        <taxon>Dinosauria</taxon>
        <taxon>Saurischia</taxon>
        <taxon>Theropoda</taxon>
        <taxon>Coelurosauria</taxon>
        <taxon>Aves</taxon>
        <taxon>Neognathae</taxon>
        <taxon>Neoaves</taxon>
        <taxon>Telluraves</taxon>
        <taxon>Australaves</taxon>
        <taxon>Passeriformes</taxon>
        <taxon>Thamnophilidae</taxon>
        <taxon>Willisornis</taxon>
    </lineage>
</organism>
<feature type="compositionally biased region" description="Polar residues" evidence="1">
    <location>
        <begin position="98"/>
        <end position="110"/>
    </location>
</feature>
<keyword evidence="2" id="KW-0472">Membrane</keyword>
<evidence type="ECO:0000259" key="3">
    <source>
        <dbReference type="PROSITE" id="PS50835"/>
    </source>
</evidence>
<evidence type="ECO:0000256" key="1">
    <source>
        <dbReference type="SAM" id="MobiDB-lite"/>
    </source>
</evidence>
<evidence type="ECO:0000313" key="5">
    <source>
        <dbReference type="Proteomes" id="UP001145742"/>
    </source>
</evidence>
<keyword evidence="5" id="KW-1185">Reference proteome</keyword>
<dbReference type="SUPFAM" id="SSF48726">
    <property type="entry name" value="Immunoglobulin"/>
    <property type="match status" value="1"/>
</dbReference>
<sequence>MSCPSIRHKHSKMDLPLTKAEPIRDIGDTSVIVYLRKGNKHHIEAVRKSEKSLSPGQKYSCVPSLTLPPPLCFQVQKEFSVIYTQEEGKDSRKKLHESQAQETPTKNRTTVPLSCPIQNIAFNSNIFDNHKRKLKASSEPELLVMQYPDNASVLLNSTVWMLCVFEYPREENEEPVVYWRKGLDFHNLQNLQSSPSKGGPQVHITKNILRGFSILKLSNVDQNASNSYFCDVMLTQKIHAKRGNGTKLTVHDFKCEDCLRSDKIWWGWFLLLGYAIFVTAVIITFGGFQVQTRAQQGTVSVTPVPDNCVITVALGEPPQKKTSASKDTCLYYLRIENE</sequence>
<keyword evidence="2" id="KW-1133">Transmembrane helix</keyword>
<feature type="region of interest" description="Disordered" evidence="1">
    <location>
        <begin position="90"/>
        <end position="110"/>
    </location>
</feature>
<evidence type="ECO:0000256" key="2">
    <source>
        <dbReference type="SAM" id="Phobius"/>
    </source>
</evidence>
<feature type="domain" description="Ig-like" evidence="3">
    <location>
        <begin position="140"/>
        <end position="232"/>
    </location>
</feature>
<reference evidence="4" key="1">
    <citation type="submission" date="2019-10" db="EMBL/GenBank/DDBJ databases">
        <authorList>
            <person name="Soares A.E.R."/>
            <person name="Aleixo A."/>
            <person name="Schneider P."/>
            <person name="Miyaki C.Y."/>
            <person name="Schneider M.P."/>
            <person name="Mello C."/>
            <person name="Vasconcelos A.T.R."/>
        </authorList>
    </citation>
    <scope>NUCLEOTIDE SEQUENCE</scope>
    <source>
        <tissue evidence="4">Muscle</tissue>
    </source>
</reference>
<keyword evidence="2" id="KW-0812">Transmembrane</keyword>
<proteinExistence type="predicted"/>
<dbReference type="Proteomes" id="UP001145742">
    <property type="component" value="Unassembled WGS sequence"/>
</dbReference>